<dbReference type="PANTHER" id="PTHR43158">
    <property type="entry name" value="SKFA PEPTIDE EXPORT ATP-BINDING PROTEIN SKFE"/>
    <property type="match status" value="1"/>
</dbReference>
<accession>A0A0R2IMI7</accession>
<dbReference type="EMBL" id="JQBR01000005">
    <property type="protein sequence ID" value="KRN66184.1"/>
    <property type="molecule type" value="Genomic_DNA"/>
</dbReference>
<comment type="caution">
    <text evidence="4">The sequence shown here is derived from an EMBL/GenBank/DDBJ whole genome shotgun (WGS) entry which is preliminary data.</text>
</comment>
<dbReference type="STRING" id="319652.IV80_GL001431"/>
<evidence type="ECO:0000256" key="1">
    <source>
        <dbReference type="ARBA" id="ARBA00022741"/>
    </source>
</evidence>
<proteinExistence type="predicted"/>
<dbReference type="PATRIC" id="fig|319652.3.peg.1447"/>
<dbReference type="GO" id="GO:0005524">
    <property type="term" value="F:ATP binding"/>
    <property type="evidence" value="ECO:0007669"/>
    <property type="project" value="UniProtKB-KW"/>
</dbReference>
<feature type="domain" description="AAA+ ATPase" evidence="3">
    <location>
        <begin position="25"/>
        <end position="199"/>
    </location>
</feature>
<organism evidence="4 5">
    <name type="scientific">Pediococcus cellicola</name>
    <dbReference type="NCBI Taxonomy" id="319652"/>
    <lineage>
        <taxon>Bacteria</taxon>
        <taxon>Bacillati</taxon>
        <taxon>Bacillota</taxon>
        <taxon>Bacilli</taxon>
        <taxon>Lactobacillales</taxon>
        <taxon>Lactobacillaceae</taxon>
        <taxon>Pediococcus</taxon>
    </lineage>
</organism>
<evidence type="ECO:0000313" key="4">
    <source>
        <dbReference type="EMBL" id="KRN66184.1"/>
    </source>
</evidence>
<name>A0A0R2IMI7_9LACO</name>
<dbReference type="InterPro" id="IPR003593">
    <property type="entry name" value="AAA+_ATPase"/>
</dbReference>
<dbReference type="AlphaFoldDB" id="A0A0R2IMI7"/>
<evidence type="ECO:0000256" key="2">
    <source>
        <dbReference type="ARBA" id="ARBA00022840"/>
    </source>
</evidence>
<dbReference type="InterPro" id="IPR003439">
    <property type="entry name" value="ABC_transporter-like_ATP-bd"/>
</dbReference>
<dbReference type="RefSeq" id="WP_057750792.1">
    <property type="nucleotide sequence ID" value="NZ_BJVH01000005.1"/>
</dbReference>
<gene>
    <name evidence="4" type="ORF">IV80_GL001431</name>
</gene>
<dbReference type="InterPro" id="IPR027417">
    <property type="entry name" value="P-loop_NTPase"/>
</dbReference>
<evidence type="ECO:0000259" key="3">
    <source>
        <dbReference type="SMART" id="SM00382"/>
    </source>
</evidence>
<dbReference type="Pfam" id="PF00005">
    <property type="entry name" value="ABC_tran"/>
    <property type="match status" value="1"/>
</dbReference>
<evidence type="ECO:0000313" key="5">
    <source>
        <dbReference type="Proteomes" id="UP000051568"/>
    </source>
</evidence>
<dbReference type="SMART" id="SM00382">
    <property type="entry name" value="AAA"/>
    <property type="match status" value="1"/>
</dbReference>
<reference evidence="4 5" key="1">
    <citation type="journal article" date="2015" name="Genome Announc.">
        <title>Expanding the biotechnology potential of lactobacilli through comparative genomics of 213 strains and associated genera.</title>
        <authorList>
            <person name="Sun Z."/>
            <person name="Harris H.M."/>
            <person name="McCann A."/>
            <person name="Guo C."/>
            <person name="Argimon S."/>
            <person name="Zhang W."/>
            <person name="Yang X."/>
            <person name="Jeffery I.B."/>
            <person name="Cooney J.C."/>
            <person name="Kagawa T.F."/>
            <person name="Liu W."/>
            <person name="Song Y."/>
            <person name="Salvetti E."/>
            <person name="Wrobel A."/>
            <person name="Rasinkangas P."/>
            <person name="Parkhill J."/>
            <person name="Rea M.C."/>
            <person name="O'Sullivan O."/>
            <person name="Ritari J."/>
            <person name="Douillard F.P."/>
            <person name="Paul Ross R."/>
            <person name="Yang R."/>
            <person name="Briner A.E."/>
            <person name="Felis G.E."/>
            <person name="de Vos W.M."/>
            <person name="Barrangou R."/>
            <person name="Klaenhammer T.R."/>
            <person name="Caufield P.W."/>
            <person name="Cui Y."/>
            <person name="Zhang H."/>
            <person name="O'Toole P.W."/>
        </authorList>
    </citation>
    <scope>NUCLEOTIDE SEQUENCE [LARGE SCALE GENOMIC DNA]</scope>
    <source>
        <strain evidence="4 5">DSM 17757</strain>
    </source>
</reference>
<dbReference type="GO" id="GO:0016887">
    <property type="term" value="F:ATP hydrolysis activity"/>
    <property type="evidence" value="ECO:0007669"/>
    <property type="project" value="InterPro"/>
</dbReference>
<keyword evidence="5" id="KW-1185">Reference proteome</keyword>
<dbReference type="PANTHER" id="PTHR43158:SF7">
    <property type="entry name" value="ABC TRANSPORTER, ATP-BINDING PROTEIN"/>
    <property type="match status" value="1"/>
</dbReference>
<keyword evidence="1" id="KW-0547">Nucleotide-binding</keyword>
<keyword evidence="2" id="KW-0067">ATP-binding</keyword>
<dbReference type="Proteomes" id="UP000051568">
    <property type="component" value="Unassembled WGS sequence"/>
</dbReference>
<sequence length="205" mass="23879">MLSIQNVTIKTRQPILANFNFEFQPHKVYGLIAPNGSGKTTFFRSVMQLIPSVYGKYQIDGLPIGKQLQKIFYFESSNWFDDNLSGLDYLLFIKQIWGSSIDIKNLIQDWQMIDYIKLPIKNYSLGMKQRLLIGLYEVSDAKYMLMDEITNGLDEGNRDKLFSKIKQLRDNDKMIVISSHYKEDLESICDYELFLENNTMVVKNA</sequence>
<protein>
    <submittedName>
        <fullName evidence="4">ABC superfamily ATP binding cassette transporter, ABC protein</fullName>
    </submittedName>
</protein>
<dbReference type="SUPFAM" id="SSF52540">
    <property type="entry name" value="P-loop containing nucleoside triphosphate hydrolases"/>
    <property type="match status" value="1"/>
</dbReference>
<dbReference type="Gene3D" id="3.40.50.300">
    <property type="entry name" value="P-loop containing nucleotide triphosphate hydrolases"/>
    <property type="match status" value="1"/>
</dbReference>
<dbReference type="OrthoDB" id="2365508at2"/>